<feature type="domain" description="HTH HARE-type" evidence="2">
    <location>
        <begin position="238"/>
        <end position="302"/>
    </location>
</feature>
<evidence type="ECO:0000259" key="2">
    <source>
        <dbReference type="PROSITE" id="PS51913"/>
    </source>
</evidence>
<dbReference type="CDD" id="cd06171">
    <property type="entry name" value="Sigma70_r4"/>
    <property type="match status" value="1"/>
</dbReference>
<evidence type="ECO:0000313" key="4">
    <source>
        <dbReference type="Proteomes" id="UP000177626"/>
    </source>
</evidence>
<accession>A0A1G2BZM1</accession>
<dbReference type="Gene3D" id="1.10.10.1250">
    <property type="entry name" value="RNA polymerase, subunit delta, N-terminal domain"/>
    <property type="match status" value="1"/>
</dbReference>
<evidence type="ECO:0000256" key="1">
    <source>
        <dbReference type="ARBA" id="ARBA00023163"/>
    </source>
</evidence>
<proteinExistence type="predicted"/>
<dbReference type="AlphaFoldDB" id="A0A1G2BZM1"/>
<dbReference type="EMBL" id="MHKQ01000005">
    <property type="protein sequence ID" value="OGY94615.1"/>
    <property type="molecule type" value="Genomic_DNA"/>
</dbReference>
<dbReference type="PANTHER" id="PTHR30603">
    <property type="entry name" value="RNA POLYMERASE SIGMA FACTOR RPO"/>
    <property type="match status" value="1"/>
</dbReference>
<gene>
    <name evidence="3" type="ORF">A2406_02195</name>
</gene>
<dbReference type="InterPro" id="IPR007630">
    <property type="entry name" value="RNA_pol_sigma70_r4"/>
</dbReference>
<dbReference type="InterPro" id="IPR007759">
    <property type="entry name" value="Asxl_HARE-HTH"/>
</dbReference>
<dbReference type="SUPFAM" id="SSF88659">
    <property type="entry name" value="Sigma3 and sigma4 domains of RNA polymerase sigma factors"/>
    <property type="match status" value="1"/>
</dbReference>
<reference evidence="3 4" key="1">
    <citation type="journal article" date="2016" name="Nat. Commun.">
        <title>Thousands of microbial genomes shed light on interconnected biogeochemical processes in an aquifer system.</title>
        <authorList>
            <person name="Anantharaman K."/>
            <person name="Brown C.T."/>
            <person name="Hug L.A."/>
            <person name="Sharon I."/>
            <person name="Castelle C.J."/>
            <person name="Probst A.J."/>
            <person name="Thomas B.C."/>
            <person name="Singh A."/>
            <person name="Wilkins M.J."/>
            <person name="Karaoz U."/>
            <person name="Brodie E.L."/>
            <person name="Williams K.H."/>
            <person name="Hubbard S.S."/>
            <person name="Banfield J.F."/>
        </authorList>
    </citation>
    <scope>NUCLEOTIDE SEQUENCE [LARGE SCALE GENOMIC DNA]</scope>
</reference>
<dbReference type="Proteomes" id="UP000177626">
    <property type="component" value="Unassembled WGS sequence"/>
</dbReference>
<organism evidence="3 4">
    <name type="scientific">Candidatus Komeilibacteria bacterium RIFOXYC1_FULL_37_11</name>
    <dbReference type="NCBI Taxonomy" id="1798555"/>
    <lineage>
        <taxon>Bacteria</taxon>
        <taxon>Candidatus Komeiliibacteriota</taxon>
    </lineage>
</organism>
<dbReference type="Pfam" id="PF04545">
    <property type="entry name" value="Sigma70_r4"/>
    <property type="match status" value="1"/>
</dbReference>
<dbReference type="Gene3D" id="1.10.10.10">
    <property type="entry name" value="Winged helix-like DNA-binding domain superfamily/Winged helix DNA-binding domain"/>
    <property type="match status" value="1"/>
</dbReference>
<dbReference type="InterPro" id="IPR013324">
    <property type="entry name" value="RNA_pol_sigma_r3/r4-like"/>
</dbReference>
<dbReference type="PANTHER" id="PTHR30603:SF47">
    <property type="entry name" value="RNA POLYMERASE SIGMA FACTOR SIGD, CHLOROPLASTIC"/>
    <property type="match status" value="1"/>
</dbReference>
<sequence>MSGILDQVITSKHLSKLSDFDPHQTLVNILTALSEREQEIIKMRHGLSGSEKKTLEDIGKKYNVTRERIRQIENTSLKKINKNFNQTILKEIEEIANTTLSEHGGLMSEDNLTNELLSIPGTSEENKAAIRFILNQLLNHRFYFVKESKQHSGFWKTPEAKVDLFHETVGNICELIDNHGQALILEELMNKIKETDFYKQNDDLTDKVVVNFITVTKKLKSNPYDEWGLIEWANITPRRMNDKIYLVLKKNDKPMHFTEIAKTINEMAFDHRQAYPATIHNELILDEKYVLVGRGIYALKEWGYKPGVVADVIADILKESDKPLTKKEIIKAVLEKRLIKETTITLALMNKDRFTKDEKGRYSLKTE</sequence>
<protein>
    <recommendedName>
        <fullName evidence="2">HTH HARE-type domain-containing protein</fullName>
    </recommendedName>
</protein>
<dbReference type="InterPro" id="IPR038087">
    <property type="entry name" value="RNAP_delta_N_dom_sf"/>
</dbReference>
<dbReference type="PRINTS" id="PR00046">
    <property type="entry name" value="SIGMA70FCT"/>
</dbReference>
<dbReference type="InterPro" id="IPR036388">
    <property type="entry name" value="WH-like_DNA-bd_sf"/>
</dbReference>
<name>A0A1G2BZM1_9BACT</name>
<dbReference type="GO" id="GO:0006352">
    <property type="term" value="P:DNA-templated transcription initiation"/>
    <property type="evidence" value="ECO:0007669"/>
    <property type="project" value="InterPro"/>
</dbReference>
<dbReference type="PROSITE" id="PS00716">
    <property type="entry name" value="SIGMA70_2"/>
    <property type="match status" value="1"/>
</dbReference>
<dbReference type="GO" id="GO:0003700">
    <property type="term" value="F:DNA-binding transcription factor activity"/>
    <property type="evidence" value="ECO:0007669"/>
    <property type="project" value="InterPro"/>
</dbReference>
<dbReference type="PROSITE" id="PS51913">
    <property type="entry name" value="HTH_HARE"/>
    <property type="match status" value="1"/>
</dbReference>
<dbReference type="InterPro" id="IPR000943">
    <property type="entry name" value="RNA_pol_sigma70"/>
</dbReference>
<keyword evidence="1" id="KW-0804">Transcription</keyword>
<evidence type="ECO:0000313" key="3">
    <source>
        <dbReference type="EMBL" id="OGY94615.1"/>
    </source>
</evidence>
<dbReference type="InterPro" id="IPR050239">
    <property type="entry name" value="Sigma-70_RNA_pol_init_factors"/>
</dbReference>
<comment type="caution">
    <text evidence="3">The sequence shown here is derived from an EMBL/GenBank/DDBJ whole genome shotgun (WGS) entry which is preliminary data.</text>
</comment>